<evidence type="ECO:0000256" key="1">
    <source>
        <dbReference type="SAM" id="Phobius"/>
    </source>
</evidence>
<dbReference type="EMBL" id="OUUY01000129">
    <property type="protein sequence ID" value="SPQ01894.1"/>
    <property type="molecule type" value="Genomic_DNA"/>
</dbReference>
<protein>
    <submittedName>
        <fullName evidence="2">Uncharacterized protein</fullName>
    </submittedName>
</protein>
<dbReference type="Proteomes" id="UP000245125">
    <property type="component" value="Unassembled WGS sequence"/>
</dbReference>
<feature type="transmembrane region" description="Helical" evidence="1">
    <location>
        <begin position="6"/>
        <end position="24"/>
    </location>
</feature>
<keyword evidence="1" id="KW-0472">Membrane</keyword>
<proteinExistence type="predicted"/>
<accession>A0A2U3QKF6</accession>
<keyword evidence="1" id="KW-1133">Transmembrane helix</keyword>
<keyword evidence="1" id="KW-0812">Transmembrane</keyword>
<dbReference type="AlphaFoldDB" id="A0A2U3QKF6"/>
<name>A0A2U3QKF6_9BACT</name>
<reference evidence="3" key="1">
    <citation type="submission" date="2018-03" db="EMBL/GenBank/DDBJ databases">
        <authorList>
            <person name="Zecchin S."/>
        </authorList>
    </citation>
    <scope>NUCLEOTIDE SEQUENCE [LARGE SCALE GENOMIC DNA]</scope>
</reference>
<evidence type="ECO:0000313" key="2">
    <source>
        <dbReference type="EMBL" id="SPQ01894.1"/>
    </source>
</evidence>
<gene>
    <name evidence="2" type="ORF">NBG4_790005</name>
</gene>
<organism evidence="2 3">
    <name type="scientific">Candidatus Sulfobium mesophilum</name>
    <dbReference type="NCBI Taxonomy" id="2016548"/>
    <lineage>
        <taxon>Bacteria</taxon>
        <taxon>Pseudomonadati</taxon>
        <taxon>Nitrospirota</taxon>
        <taxon>Nitrospiria</taxon>
        <taxon>Nitrospirales</taxon>
        <taxon>Nitrospiraceae</taxon>
        <taxon>Candidatus Sulfobium</taxon>
    </lineage>
</organism>
<keyword evidence="3" id="KW-1185">Reference proteome</keyword>
<sequence>MIEIGIIDALVCSAIVAPIAIYFLKSANDRLILEIAQHNLVKRNLEES</sequence>
<evidence type="ECO:0000313" key="3">
    <source>
        <dbReference type="Proteomes" id="UP000245125"/>
    </source>
</evidence>